<dbReference type="PANTHER" id="PTHR12277:SF81">
    <property type="entry name" value="PROTEIN ABHD13"/>
    <property type="match status" value="1"/>
</dbReference>
<gene>
    <name evidence="3" type="ORF">ACFOW7_17530</name>
</gene>
<keyword evidence="4" id="KW-1185">Reference proteome</keyword>
<dbReference type="PANTHER" id="PTHR12277">
    <property type="entry name" value="ALPHA/BETA HYDROLASE DOMAIN-CONTAINING PROTEIN"/>
    <property type="match status" value="1"/>
</dbReference>
<feature type="domain" description="AB hydrolase-1" evidence="2">
    <location>
        <begin position="100"/>
        <end position="196"/>
    </location>
</feature>
<dbReference type="Gene3D" id="3.40.50.1820">
    <property type="entry name" value="alpha/beta hydrolase"/>
    <property type="match status" value="1"/>
</dbReference>
<feature type="transmembrane region" description="Helical" evidence="1">
    <location>
        <begin position="12"/>
        <end position="35"/>
    </location>
</feature>
<dbReference type="EMBL" id="JBHSBU010000001">
    <property type="protein sequence ID" value="MFC4161142.1"/>
    <property type="molecule type" value="Genomic_DNA"/>
</dbReference>
<keyword evidence="1" id="KW-0812">Transmembrane</keyword>
<proteinExistence type="predicted"/>
<dbReference type="InterPro" id="IPR029058">
    <property type="entry name" value="AB_hydrolase_fold"/>
</dbReference>
<dbReference type="SUPFAM" id="SSF53474">
    <property type="entry name" value="alpha/beta-Hydrolases"/>
    <property type="match status" value="1"/>
</dbReference>
<evidence type="ECO:0000259" key="2">
    <source>
        <dbReference type="Pfam" id="PF00561"/>
    </source>
</evidence>
<evidence type="ECO:0000313" key="3">
    <source>
        <dbReference type="EMBL" id="MFC4161142.1"/>
    </source>
</evidence>
<dbReference type="Proteomes" id="UP001595791">
    <property type="component" value="Unassembled WGS sequence"/>
</dbReference>
<organism evidence="3 4">
    <name type="scientific">Chitinimonas lacunae</name>
    <dbReference type="NCBI Taxonomy" id="1963018"/>
    <lineage>
        <taxon>Bacteria</taxon>
        <taxon>Pseudomonadati</taxon>
        <taxon>Pseudomonadota</taxon>
        <taxon>Betaproteobacteria</taxon>
        <taxon>Neisseriales</taxon>
        <taxon>Chitinibacteraceae</taxon>
        <taxon>Chitinimonas</taxon>
    </lineage>
</organism>
<keyword evidence="3" id="KW-0378">Hydrolase</keyword>
<dbReference type="GO" id="GO:0016787">
    <property type="term" value="F:hydrolase activity"/>
    <property type="evidence" value="ECO:0007669"/>
    <property type="project" value="UniProtKB-KW"/>
</dbReference>
<comment type="caution">
    <text evidence="3">The sequence shown here is derived from an EMBL/GenBank/DDBJ whole genome shotgun (WGS) entry which is preliminary data.</text>
</comment>
<dbReference type="RefSeq" id="WP_378166744.1">
    <property type="nucleotide sequence ID" value="NZ_JBHSBU010000001.1"/>
</dbReference>
<protein>
    <submittedName>
        <fullName evidence="3">Alpha/beta hydrolase</fullName>
    </submittedName>
</protein>
<dbReference type="InterPro" id="IPR000073">
    <property type="entry name" value="AB_hydrolase_1"/>
</dbReference>
<sequence>MKRPAPLRPLRWAGRLLGLVLAVVVIFGWGGMYLLQDRLLFLPPPYQSLSEAELTTRGWQPLLVETDGVKLRGWLKLPVGATGRVPLLLYFGGNGEDARSGLEHDLPGWAIAAFHYRGYGDSEGQPGEVVLKQDAVRIYDLLAHRAEIDPRRIVAIGRSLGSGVAVALAATRPVAGLVLVTPYDSLSAVASGHYPWVPVHWLLRHRFDSLALAPKLKTPALFVLAGRDFIVPNPHSLRLYQAWGGPKRQILLTEADHNSVVSEPGYRLASMAFLNELSRTQAIK</sequence>
<reference evidence="4" key="1">
    <citation type="journal article" date="2019" name="Int. J. Syst. Evol. Microbiol.">
        <title>The Global Catalogue of Microorganisms (GCM) 10K type strain sequencing project: providing services to taxonomists for standard genome sequencing and annotation.</title>
        <authorList>
            <consortium name="The Broad Institute Genomics Platform"/>
            <consortium name="The Broad Institute Genome Sequencing Center for Infectious Disease"/>
            <person name="Wu L."/>
            <person name="Ma J."/>
        </authorList>
    </citation>
    <scope>NUCLEOTIDE SEQUENCE [LARGE SCALE GENOMIC DNA]</scope>
    <source>
        <strain evidence="4">LMG 29894</strain>
    </source>
</reference>
<dbReference type="Pfam" id="PF00561">
    <property type="entry name" value="Abhydrolase_1"/>
    <property type="match status" value="1"/>
</dbReference>
<keyword evidence="1" id="KW-1133">Transmembrane helix</keyword>
<accession>A0ABV8MU09</accession>
<evidence type="ECO:0000256" key="1">
    <source>
        <dbReference type="SAM" id="Phobius"/>
    </source>
</evidence>
<evidence type="ECO:0000313" key="4">
    <source>
        <dbReference type="Proteomes" id="UP001595791"/>
    </source>
</evidence>
<keyword evidence="1" id="KW-0472">Membrane</keyword>
<name>A0ABV8MU09_9NEIS</name>